<dbReference type="Proteomes" id="UP001551210">
    <property type="component" value="Unassembled WGS sequence"/>
</dbReference>
<dbReference type="InterPro" id="IPR023393">
    <property type="entry name" value="START-like_dom_sf"/>
</dbReference>
<sequence length="167" mass="18406">MAVRHQLIRKPPAEVWSVLRDGSLYTRWVIGTDDSWNRDGRWPAEGSEIGYVVKFGPLEYRGRTVSRVFEPGHRLELESMGGKSGSVRIAITVQPWGEDTLVIVDEHPLSGPAARWHNSVLDAALQLRHRAMLSRLARVVESERHEGSDSGAGPGSYAEDGGPRVGA</sequence>
<organism evidence="2 3">
    <name type="scientific">Streptomyces exfoliatus</name>
    <name type="common">Streptomyces hydrogenans</name>
    <dbReference type="NCBI Taxonomy" id="1905"/>
    <lineage>
        <taxon>Bacteria</taxon>
        <taxon>Bacillati</taxon>
        <taxon>Actinomycetota</taxon>
        <taxon>Actinomycetes</taxon>
        <taxon>Kitasatosporales</taxon>
        <taxon>Streptomycetaceae</taxon>
        <taxon>Streptomyces</taxon>
    </lineage>
</organism>
<dbReference type="EMBL" id="JBEZAM010000050">
    <property type="protein sequence ID" value="MEU7296849.1"/>
    <property type="molecule type" value="Genomic_DNA"/>
</dbReference>
<comment type="caution">
    <text evidence="2">The sequence shown here is derived from an EMBL/GenBank/DDBJ whole genome shotgun (WGS) entry which is preliminary data.</text>
</comment>
<evidence type="ECO:0000256" key="1">
    <source>
        <dbReference type="SAM" id="MobiDB-lite"/>
    </source>
</evidence>
<gene>
    <name evidence="2" type="ORF">AB0A76_27225</name>
</gene>
<protein>
    <submittedName>
        <fullName evidence="2">SRPBCC family protein</fullName>
    </submittedName>
</protein>
<accession>A0ABV3D318</accession>
<feature type="region of interest" description="Disordered" evidence="1">
    <location>
        <begin position="142"/>
        <end position="167"/>
    </location>
</feature>
<reference evidence="2 3" key="1">
    <citation type="submission" date="2024-06" db="EMBL/GenBank/DDBJ databases">
        <title>The Natural Products Discovery Center: Release of the First 8490 Sequenced Strains for Exploring Actinobacteria Biosynthetic Diversity.</title>
        <authorList>
            <person name="Kalkreuter E."/>
            <person name="Kautsar S.A."/>
            <person name="Yang D."/>
            <person name="Bader C.D."/>
            <person name="Teijaro C.N."/>
            <person name="Fluegel L."/>
            <person name="Davis C.M."/>
            <person name="Simpson J.R."/>
            <person name="Lauterbach L."/>
            <person name="Steele A.D."/>
            <person name="Gui C."/>
            <person name="Meng S."/>
            <person name="Li G."/>
            <person name="Viehrig K."/>
            <person name="Ye F."/>
            <person name="Su P."/>
            <person name="Kiefer A.F."/>
            <person name="Nichols A."/>
            <person name="Cepeda A.J."/>
            <person name="Yan W."/>
            <person name="Fan B."/>
            <person name="Jiang Y."/>
            <person name="Adhikari A."/>
            <person name="Zheng C.-J."/>
            <person name="Schuster L."/>
            <person name="Cowan T.M."/>
            <person name="Smanski M.J."/>
            <person name="Chevrette M.G."/>
            <person name="De Carvalho L.P.S."/>
            <person name="Shen B."/>
        </authorList>
    </citation>
    <scope>NUCLEOTIDE SEQUENCE [LARGE SCALE GENOMIC DNA]</scope>
    <source>
        <strain evidence="2 3">NPDC045705</strain>
    </source>
</reference>
<dbReference type="RefSeq" id="WP_359213417.1">
    <property type="nucleotide sequence ID" value="NZ_JBEZAM010000050.1"/>
</dbReference>
<proteinExistence type="predicted"/>
<dbReference type="InterPro" id="IPR019587">
    <property type="entry name" value="Polyketide_cyclase/dehydratase"/>
</dbReference>
<keyword evidence="3" id="KW-1185">Reference proteome</keyword>
<evidence type="ECO:0000313" key="2">
    <source>
        <dbReference type="EMBL" id="MEU7296849.1"/>
    </source>
</evidence>
<dbReference type="Pfam" id="PF10604">
    <property type="entry name" value="Polyketide_cyc2"/>
    <property type="match status" value="1"/>
</dbReference>
<evidence type="ECO:0000313" key="3">
    <source>
        <dbReference type="Proteomes" id="UP001551210"/>
    </source>
</evidence>
<dbReference type="SUPFAM" id="SSF55961">
    <property type="entry name" value="Bet v1-like"/>
    <property type="match status" value="1"/>
</dbReference>
<dbReference type="Gene3D" id="3.30.530.20">
    <property type="match status" value="1"/>
</dbReference>
<name>A0ABV3D318_STREX</name>